<accession>A0AAV9JIB7</accession>
<feature type="compositionally biased region" description="Basic residues" evidence="1">
    <location>
        <begin position="194"/>
        <end position="217"/>
    </location>
</feature>
<organism evidence="3 4">
    <name type="scientific">Oleoguttula mirabilis</name>
    <dbReference type="NCBI Taxonomy" id="1507867"/>
    <lineage>
        <taxon>Eukaryota</taxon>
        <taxon>Fungi</taxon>
        <taxon>Dikarya</taxon>
        <taxon>Ascomycota</taxon>
        <taxon>Pezizomycotina</taxon>
        <taxon>Dothideomycetes</taxon>
        <taxon>Dothideomycetidae</taxon>
        <taxon>Mycosphaerellales</taxon>
        <taxon>Teratosphaeriaceae</taxon>
        <taxon>Oleoguttula</taxon>
    </lineage>
</organism>
<feature type="region of interest" description="Disordered" evidence="1">
    <location>
        <begin position="1"/>
        <end position="278"/>
    </location>
</feature>
<dbReference type="AlphaFoldDB" id="A0AAV9JIB7"/>
<dbReference type="GO" id="GO:0016887">
    <property type="term" value="F:ATP hydrolysis activity"/>
    <property type="evidence" value="ECO:0007669"/>
    <property type="project" value="InterPro"/>
</dbReference>
<name>A0AAV9JIB7_9PEZI</name>
<feature type="region of interest" description="Disordered" evidence="1">
    <location>
        <begin position="639"/>
        <end position="662"/>
    </location>
</feature>
<feature type="compositionally biased region" description="Acidic residues" evidence="1">
    <location>
        <begin position="640"/>
        <end position="662"/>
    </location>
</feature>
<feature type="compositionally biased region" description="Polar residues" evidence="1">
    <location>
        <begin position="7"/>
        <end position="19"/>
    </location>
</feature>
<dbReference type="CDD" id="cd19481">
    <property type="entry name" value="RecA-like_protease"/>
    <property type="match status" value="1"/>
</dbReference>
<dbReference type="InterPro" id="IPR027417">
    <property type="entry name" value="P-loop_NTPase"/>
</dbReference>
<dbReference type="Gene3D" id="3.40.50.300">
    <property type="entry name" value="P-loop containing nucleotide triphosphate hydrolases"/>
    <property type="match status" value="1"/>
</dbReference>
<dbReference type="PANTHER" id="PTHR46411">
    <property type="entry name" value="FAMILY ATPASE, PUTATIVE-RELATED"/>
    <property type="match status" value="1"/>
</dbReference>
<dbReference type="PANTHER" id="PTHR46411:SF1">
    <property type="entry name" value="FAMILY ATPASE, PUTATIVE (AFU_ORTHOLOGUE AFUA_7G05752)-RELATED"/>
    <property type="match status" value="1"/>
</dbReference>
<feature type="domain" description="AAA+ ATPase" evidence="2">
    <location>
        <begin position="805"/>
        <end position="930"/>
    </location>
</feature>
<dbReference type="InterPro" id="IPR003959">
    <property type="entry name" value="ATPase_AAA_core"/>
</dbReference>
<feature type="region of interest" description="Disordered" evidence="1">
    <location>
        <begin position="293"/>
        <end position="326"/>
    </location>
</feature>
<evidence type="ECO:0000259" key="2">
    <source>
        <dbReference type="SMART" id="SM00382"/>
    </source>
</evidence>
<protein>
    <recommendedName>
        <fullName evidence="2">AAA+ ATPase domain-containing protein</fullName>
    </recommendedName>
</protein>
<reference evidence="3 4" key="1">
    <citation type="submission" date="2021-11" db="EMBL/GenBank/DDBJ databases">
        <title>Black yeast isolated from Biological Soil Crust.</title>
        <authorList>
            <person name="Kurbessoian T."/>
        </authorList>
    </citation>
    <scope>NUCLEOTIDE SEQUENCE [LARGE SCALE GENOMIC DNA]</scope>
    <source>
        <strain evidence="3 4">CCFEE 5522</strain>
    </source>
</reference>
<feature type="compositionally biased region" description="Basic residues" evidence="1">
    <location>
        <begin position="92"/>
        <end position="120"/>
    </location>
</feature>
<dbReference type="Pfam" id="PF00004">
    <property type="entry name" value="AAA"/>
    <property type="match status" value="1"/>
</dbReference>
<dbReference type="Pfam" id="PF22942">
    <property type="entry name" value="DUF7025"/>
    <property type="match status" value="1"/>
</dbReference>
<keyword evidence="4" id="KW-1185">Reference proteome</keyword>
<dbReference type="GO" id="GO:0005524">
    <property type="term" value="F:ATP binding"/>
    <property type="evidence" value="ECO:0007669"/>
    <property type="project" value="InterPro"/>
</dbReference>
<evidence type="ECO:0000313" key="4">
    <source>
        <dbReference type="Proteomes" id="UP001324427"/>
    </source>
</evidence>
<dbReference type="Proteomes" id="UP001324427">
    <property type="component" value="Unassembled WGS sequence"/>
</dbReference>
<dbReference type="SMART" id="SM00382">
    <property type="entry name" value="AAA"/>
    <property type="match status" value="1"/>
</dbReference>
<dbReference type="InterPro" id="IPR003593">
    <property type="entry name" value="AAA+_ATPase"/>
</dbReference>
<comment type="caution">
    <text evidence="3">The sequence shown here is derived from an EMBL/GenBank/DDBJ whole genome shotgun (WGS) entry which is preliminary data.</text>
</comment>
<sequence>MSKRAGTDTSSASQTSSVTGEAPVLTPSSTPSDTSQKGAPPPITSLRNIHANGKMDDKQKEQTASTADTQEHEQPAAVPLEQEPQADAKQPKSAKRKSACRKLSHKKPKDVKKVRGKKARKEPASEESSGDDSDADSDSESEDSSDEERSKRKLAKAKQIKKALKDKKRRKSVPDDDDSDDESGDESSSEDERKKKKAKKTKPAKKAAKDKKKHKGKKQDDDSDAAVSSSDDSVDDSSEDEAPKRKKKSTKKSKQLPSSDDEDDDTEENDGEDLPDLQSQLDALTLRIKMAGKLKKSARSKGRRRSSEKSATKSKRKSSKKGDAPDYKRVDQLWDTTLHDYKLKESAETDETEFAEYAFLVRRCFNWENKYTETVVDIKSKQLRTVLAEVMKDCKSVSLEAEEPTIDPNILFLYLEELRTYYKKTVKTKIKAEKKRKPIKKLEQQRSLCKTLVSFIDEDYADTKKTLYPLVEAGNITFDLMWALFKPNEIAITSCYGAWDEPRCFKVDYATKCQSMQRGEWYCIEGKYLEYDGKGFGHGDFEVDVEGFKGPRKINSLATYPLKYHKDAEGMKKKIIERGEQFVSMDGMQYKYHKGMAFMKKKKLVAKIHINGRIMIDPATFRRINPNYPISLIKPKDADELFSDSDDDDDDCSCCGDSDDEEAAGNQVDLENADHSEDTPKFKFKWSKDEATGLPMYVAVEVDEDGDPIRPQRLDQLSDTTELRSKRFSEEELLLTSPVVLGFAFSEKLWLEFSLSGVREIEYNESAFDSLVLPPDQKDIVRALVESHKFHAAKTIDDVVQGKGKGLVAVLHGPPGTGKTLTAEGISELLKCPLYMVSAGELGTDPARLEHELQKILDIAHSWGAVLLLDEADVFLEKREVHDIHRNALVSIFLRLLEYFQGILFLTTNRVDTFDEAFQSRIHLPLRYSDLTTKAKKSVWKMFLELVRKSDGASVAEFSDGDLDMLARHQLNGRQIKNCVRTAQALALREERKLDMGHVKKVLDVSETFDRDLKGGTGYIDAMRSYT</sequence>
<gene>
    <name evidence="3" type="ORF">LTR36_004201</name>
</gene>
<evidence type="ECO:0000313" key="3">
    <source>
        <dbReference type="EMBL" id="KAK4544629.1"/>
    </source>
</evidence>
<feature type="compositionally biased region" description="Basic residues" evidence="1">
    <location>
        <begin position="151"/>
        <end position="171"/>
    </location>
</feature>
<feature type="compositionally biased region" description="Basic residues" evidence="1">
    <location>
        <begin position="244"/>
        <end position="254"/>
    </location>
</feature>
<feature type="compositionally biased region" description="Acidic residues" evidence="1">
    <location>
        <begin position="128"/>
        <end position="146"/>
    </location>
</feature>
<dbReference type="InterPro" id="IPR054289">
    <property type="entry name" value="DUF7025"/>
</dbReference>
<proteinExistence type="predicted"/>
<feature type="compositionally biased region" description="Basic residues" evidence="1">
    <location>
        <begin position="293"/>
        <end position="304"/>
    </location>
</feature>
<evidence type="ECO:0000256" key="1">
    <source>
        <dbReference type="SAM" id="MobiDB-lite"/>
    </source>
</evidence>
<dbReference type="EMBL" id="JAVFHQ010000024">
    <property type="protein sequence ID" value="KAK4544629.1"/>
    <property type="molecule type" value="Genomic_DNA"/>
</dbReference>
<feature type="compositionally biased region" description="Acidic residues" evidence="1">
    <location>
        <begin position="175"/>
        <end position="189"/>
    </location>
</feature>
<feature type="compositionally biased region" description="Acidic residues" evidence="1">
    <location>
        <begin position="259"/>
        <end position="275"/>
    </location>
</feature>
<feature type="compositionally biased region" description="Polar residues" evidence="1">
    <location>
        <begin position="26"/>
        <end position="37"/>
    </location>
</feature>
<dbReference type="SUPFAM" id="SSF52540">
    <property type="entry name" value="P-loop containing nucleoside triphosphate hydrolases"/>
    <property type="match status" value="1"/>
</dbReference>